<feature type="compositionally biased region" description="Low complexity" evidence="3">
    <location>
        <begin position="176"/>
        <end position="188"/>
    </location>
</feature>
<evidence type="ECO:0000256" key="4">
    <source>
        <dbReference type="SAM" id="Phobius"/>
    </source>
</evidence>
<protein>
    <submittedName>
        <fullName evidence="5">Uncharacterized protein</fullName>
    </submittedName>
</protein>
<dbReference type="GO" id="GO:0006950">
    <property type="term" value="P:response to stress"/>
    <property type="evidence" value="ECO:0007669"/>
    <property type="project" value="UniProtKB-ARBA"/>
</dbReference>
<feature type="compositionally biased region" description="Low complexity" evidence="3">
    <location>
        <begin position="33"/>
        <end position="55"/>
    </location>
</feature>
<keyword evidence="4" id="KW-1133">Transmembrane helix</keyword>
<reference evidence="5 6" key="1">
    <citation type="journal article" date="2017" name="Plant Biotechnol. J.">
        <title>A comprehensive draft genome sequence for lupin (Lupinus angustifolius), an emerging health food: insights into plant-microbe interactions and legume evolution.</title>
        <authorList>
            <person name="Hane J.K."/>
            <person name="Ming Y."/>
            <person name="Kamphuis L.G."/>
            <person name="Nelson M.N."/>
            <person name="Garg G."/>
            <person name="Atkins C.A."/>
            <person name="Bayer P.E."/>
            <person name="Bravo A."/>
            <person name="Bringans S."/>
            <person name="Cannon S."/>
            <person name="Edwards D."/>
            <person name="Foley R."/>
            <person name="Gao L.L."/>
            <person name="Harrison M.J."/>
            <person name="Huang W."/>
            <person name="Hurgobin B."/>
            <person name="Li S."/>
            <person name="Liu C.W."/>
            <person name="McGrath A."/>
            <person name="Morahan G."/>
            <person name="Murray J."/>
            <person name="Weller J."/>
            <person name="Jian J."/>
            <person name="Singh K.B."/>
        </authorList>
    </citation>
    <scope>NUCLEOTIDE SEQUENCE [LARGE SCALE GENOMIC DNA]</scope>
    <source>
        <strain evidence="6">cv. Tanjil</strain>
        <tissue evidence="5">Whole plant</tissue>
    </source>
</reference>
<evidence type="ECO:0000256" key="1">
    <source>
        <dbReference type="ARBA" id="ARBA00004123"/>
    </source>
</evidence>
<dbReference type="Proteomes" id="UP000188354">
    <property type="component" value="Chromosome LG14"/>
</dbReference>
<feature type="transmembrane region" description="Helical" evidence="4">
    <location>
        <begin position="288"/>
        <end position="311"/>
    </location>
</feature>
<feature type="region of interest" description="Disordered" evidence="3">
    <location>
        <begin position="176"/>
        <end position="206"/>
    </location>
</feature>
<dbReference type="AlphaFoldDB" id="A0A4P1QYI8"/>
<feature type="region of interest" description="Disordered" evidence="3">
    <location>
        <begin position="17"/>
        <end position="71"/>
    </location>
</feature>
<keyword evidence="6" id="KW-1185">Reference proteome</keyword>
<evidence type="ECO:0000256" key="2">
    <source>
        <dbReference type="ARBA" id="ARBA00023242"/>
    </source>
</evidence>
<evidence type="ECO:0000313" key="5">
    <source>
        <dbReference type="EMBL" id="OIV97704.1"/>
    </source>
</evidence>
<organism evidence="5 6">
    <name type="scientific">Lupinus angustifolius</name>
    <name type="common">Narrow-leaved blue lupine</name>
    <dbReference type="NCBI Taxonomy" id="3871"/>
    <lineage>
        <taxon>Eukaryota</taxon>
        <taxon>Viridiplantae</taxon>
        <taxon>Streptophyta</taxon>
        <taxon>Embryophyta</taxon>
        <taxon>Tracheophyta</taxon>
        <taxon>Spermatophyta</taxon>
        <taxon>Magnoliopsida</taxon>
        <taxon>eudicotyledons</taxon>
        <taxon>Gunneridae</taxon>
        <taxon>Pentapetalae</taxon>
        <taxon>rosids</taxon>
        <taxon>fabids</taxon>
        <taxon>Fabales</taxon>
        <taxon>Fabaceae</taxon>
        <taxon>Papilionoideae</taxon>
        <taxon>50 kb inversion clade</taxon>
        <taxon>genistoids sensu lato</taxon>
        <taxon>core genistoids</taxon>
        <taxon>Genisteae</taxon>
        <taxon>Lupinus</taxon>
    </lineage>
</organism>
<keyword evidence="2" id="KW-0539">Nucleus</keyword>
<comment type="subcellular location">
    <subcellularLocation>
        <location evidence="1">Nucleus</location>
    </subcellularLocation>
</comment>
<dbReference type="Gramene" id="OIV97704">
    <property type="protein sequence ID" value="OIV97704"/>
    <property type="gene ID" value="TanjilG_12461"/>
</dbReference>
<dbReference type="PANTHER" id="PTHR33172:SF37">
    <property type="entry name" value="PROTEIN OXIDATIVE STRESS 3 LIKE 1"/>
    <property type="match status" value="1"/>
</dbReference>
<evidence type="ECO:0000313" key="6">
    <source>
        <dbReference type="Proteomes" id="UP000188354"/>
    </source>
</evidence>
<feature type="transmembrane region" description="Helical" evidence="4">
    <location>
        <begin position="323"/>
        <end position="344"/>
    </location>
</feature>
<dbReference type="STRING" id="3871.A0A4P1QYI8"/>
<proteinExistence type="predicted"/>
<accession>A0A4P1QYI8</accession>
<gene>
    <name evidence="5" type="ORF">TanjilG_12461</name>
</gene>
<dbReference type="GO" id="GO:0005634">
    <property type="term" value="C:nucleus"/>
    <property type="evidence" value="ECO:0007669"/>
    <property type="project" value="UniProtKB-SubCell"/>
</dbReference>
<dbReference type="PANTHER" id="PTHR33172">
    <property type="entry name" value="OS08G0516900 PROTEIN"/>
    <property type="match status" value="1"/>
</dbReference>
<sequence>MKMQVSGLTRAVKRASALFESRKSDDEEEEEACYSTTTSSSSIGNDSDADATSSETENEENEAHSSYNGPLDMMDSLEEVLPIRRAISKFYNGKSKSFTSLADSSMEDIVKPENGYTRRRRNLMAFHHGWDKNRNFPLRSNSVSGGICKRTISSSRSTLALAFALNYDSCSSCTSEGSTSSSNSRSPSPCLPPLHPRIRVSGASAGPSSPFHQSLSSSWRSFSFADLQHCATAATIKLPASQLANRRGSKFSSYERIAAIGLVVLAVASPLFIDRKPEGDLEEDEQAIGIAFPLPLLLFLLISAIAVSTVLDRDFTRFDREWIHRVGGSSAGIVVVLTVLFLILKCKSSL</sequence>
<dbReference type="EMBL" id="CM007374">
    <property type="protein sequence ID" value="OIV97704.1"/>
    <property type="molecule type" value="Genomic_DNA"/>
</dbReference>
<keyword evidence="4" id="KW-0812">Transmembrane</keyword>
<evidence type="ECO:0000256" key="3">
    <source>
        <dbReference type="SAM" id="MobiDB-lite"/>
    </source>
</evidence>
<feature type="transmembrane region" description="Helical" evidence="4">
    <location>
        <begin position="256"/>
        <end position="273"/>
    </location>
</feature>
<name>A0A4P1QYI8_LUPAN</name>
<keyword evidence="4" id="KW-0472">Membrane</keyword>
<dbReference type="InterPro" id="IPR051992">
    <property type="entry name" value="OxStress_Response_Reg"/>
</dbReference>